<name>A0A6H1ZLQ9_9ZZZZ</name>
<accession>A0A6H1ZLQ9</accession>
<protein>
    <submittedName>
        <fullName evidence="1">Uncharacterized protein</fullName>
    </submittedName>
</protein>
<reference evidence="1" key="1">
    <citation type="submission" date="2020-03" db="EMBL/GenBank/DDBJ databases">
        <title>The deep terrestrial virosphere.</title>
        <authorList>
            <person name="Holmfeldt K."/>
            <person name="Nilsson E."/>
            <person name="Simone D."/>
            <person name="Lopez-Fernandez M."/>
            <person name="Wu X."/>
            <person name="de Brujin I."/>
            <person name="Lundin D."/>
            <person name="Andersson A."/>
            <person name="Bertilsson S."/>
            <person name="Dopson M."/>
        </authorList>
    </citation>
    <scope>NUCLEOTIDE SEQUENCE</scope>
    <source>
        <strain evidence="1">TM448A00932</strain>
        <strain evidence="2">TM448B00884</strain>
    </source>
</reference>
<sequence length="55" mass="6255">MKRLVVVKCPRCSSINILVLDSNKYICNECGHQGKKLRFPSSHIIVREVEVLGED</sequence>
<proteinExistence type="predicted"/>
<evidence type="ECO:0000313" key="1">
    <source>
        <dbReference type="EMBL" id="QJA48399.1"/>
    </source>
</evidence>
<dbReference type="EMBL" id="MT144082">
    <property type="protein sequence ID" value="QJA48399.1"/>
    <property type="molecule type" value="Genomic_DNA"/>
</dbReference>
<dbReference type="AlphaFoldDB" id="A0A6H1ZLQ9"/>
<dbReference type="EMBL" id="MT144668">
    <property type="protein sequence ID" value="QJH96958.1"/>
    <property type="molecule type" value="Genomic_DNA"/>
</dbReference>
<gene>
    <name evidence="1" type="ORF">TM448A00932_0027</name>
    <name evidence="2" type="ORF">TM448B00884_0009</name>
</gene>
<organism evidence="1">
    <name type="scientific">viral metagenome</name>
    <dbReference type="NCBI Taxonomy" id="1070528"/>
    <lineage>
        <taxon>unclassified sequences</taxon>
        <taxon>metagenomes</taxon>
        <taxon>organismal metagenomes</taxon>
    </lineage>
</organism>
<evidence type="ECO:0000313" key="2">
    <source>
        <dbReference type="EMBL" id="QJH96958.1"/>
    </source>
</evidence>